<dbReference type="RefSeq" id="WP_201430885.1">
    <property type="nucleotide sequence ID" value="NZ_JAEQBW010000003.1"/>
</dbReference>
<protein>
    <submittedName>
        <fullName evidence="2">T9SS type A sorting domain-containing protein</fullName>
    </submittedName>
</protein>
<dbReference type="Pfam" id="PF18962">
    <property type="entry name" value="Por_Secre_tail"/>
    <property type="match status" value="1"/>
</dbReference>
<evidence type="ECO:0000313" key="3">
    <source>
        <dbReference type="Proteomes" id="UP000611723"/>
    </source>
</evidence>
<keyword evidence="3" id="KW-1185">Reference proteome</keyword>
<reference evidence="2" key="1">
    <citation type="submission" date="2021-01" db="EMBL/GenBank/DDBJ databases">
        <title>Marivirga aurantiaca sp. nov., isolated from intertidal surface sediments.</title>
        <authorList>
            <person name="Zhang M."/>
        </authorList>
    </citation>
    <scope>NUCLEOTIDE SEQUENCE</scope>
    <source>
        <strain evidence="2">S37H4</strain>
    </source>
</reference>
<dbReference type="Gene3D" id="2.120.10.10">
    <property type="match status" value="1"/>
</dbReference>
<dbReference type="NCBIfam" id="TIGR04183">
    <property type="entry name" value="Por_Secre_tail"/>
    <property type="match status" value="1"/>
</dbReference>
<dbReference type="InterPro" id="IPR036278">
    <property type="entry name" value="Sialidase_sf"/>
</dbReference>
<feature type="domain" description="Secretion system C-terminal sorting" evidence="1">
    <location>
        <begin position="372"/>
        <end position="437"/>
    </location>
</feature>
<dbReference type="EMBL" id="JAEQBW010000003">
    <property type="protein sequence ID" value="MBK6265213.1"/>
    <property type="molecule type" value="Genomic_DNA"/>
</dbReference>
<dbReference type="SUPFAM" id="SSF50939">
    <property type="entry name" value="Sialidases"/>
    <property type="match status" value="1"/>
</dbReference>
<dbReference type="Proteomes" id="UP000611723">
    <property type="component" value="Unassembled WGS sequence"/>
</dbReference>
<dbReference type="InterPro" id="IPR026444">
    <property type="entry name" value="Secre_tail"/>
</dbReference>
<sequence length="439" mass="49546">MRKIILLLTTLLSYGFSYGQNWESIKAEISPVIELPHEYDTVYRQALSTRGWEDGVHISEDGLNLYCTYVPIDLLSFVLNGDLPNDFSAQYLRGAPTFGMDLLTNPIGATEWLHSDILYAQRNTVMDPFSSWTLSDMARVFYSEGAPSPSFTANSTLVEFMVFTSNDNATNNTDIWLIKNTSKNPSGTGAPMPFPINTLNNEDNPHLVRIDNNNLILFFDSDNLPGGKGDIDIWFSESNDNGATWNSPSNLNSINTIQKEHQPFLHKDLHTDNWFLYYSSFHTDGKLAIFRAEQLIDNDWYSWGDPQLVLSAGNSAGVGEPTLTENGDISFVVVYADPDMNSIYDRFDADPWFLERGNTITGHNEIVMTTFIYPNPVKDIIKIDSEDQIRQIKISSSTGKLVFTGTNKIIKVDHLSSGMYYLDIQFESGETEQRKLIKQ</sequence>
<dbReference type="CDD" id="cd15482">
    <property type="entry name" value="Sialidase_non-viral"/>
    <property type="match status" value="1"/>
</dbReference>
<comment type="caution">
    <text evidence="2">The sequence shown here is derived from an EMBL/GenBank/DDBJ whole genome shotgun (WGS) entry which is preliminary data.</text>
</comment>
<accession>A0A935CB73</accession>
<evidence type="ECO:0000313" key="2">
    <source>
        <dbReference type="EMBL" id="MBK6265213.1"/>
    </source>
</evidence>
<organism evidence="2 3">
    <name type="scientific">Marivirga aurantiaca</name>
    <dbReference type="NCBI Taxonomy" id="2802615"/>
    <lineage>
        <taxon>Bacteria</taxon>
        <taxon>Pseudomonadati</taxon>
        <taxon>Bacteroidota</taxon>
        <taxon>Cytophagia</taxon>
        <taxon>Cytophagales</taxon>
        <taxon>Marivirgaceae</taxon>
        <taxon>Marivirga</taxon>
    </lineage>
</organism>
<evidence type="ECO:0000259" key="1">
    <source>
        <dbReference type="Pfam" id="PF18962"/>
    </source>
</evidence>
<name>A0A935CB73_9BACT</name>
<proteinExistence type="predicted"/>
<gene>
    <name evidence="2" type="ORF">JKA74_09195</name>
</gene>
<dbReference type="AlphaFoldDB" id="A0A935CB73"/>